<reference evidence="1" key="1">
    <citation type="submission" date="2021-10" db="EMBL/GenBank/DDBJ databases">
        <title>Tropical sea cucumber genome reveals ecological adaptation and Cuvierian tubules defense mechanism.</title>
        <authorList>
            <person name="Chen T."/>
        </authorList>
    </citation>
    <scope>NUCLEOTIDE SEQUENCE</scope>
    <source>
        <strain evidence="1">Nanhai2018</strain>
        <tissue evidence="1">Muscle</tissue>
    </source>
</reference>
<accession>A0A9Q1C1P9</accession>
<protein>
    <submittedName>
        <fullName evidence="1">Uncharacterized protein</fullName>
    </submittedName>
</protein>
<dbReference type="Proteomes" id="UP001152320">
    <property type="component" value="Chromosome 8"/>
</dbReference>
<name>A0A9Q1C1P9_HOLLE</name>
<organism evidence="1 2">
    <name type="scientific">Holothuria leucospilota</name>
    <name type="common">Black long sea cucumber</name>
    <name type="synonym">Mertensiothuria leucospilota</name>
    <dbReference type="NCBI Taxonomy" id="206669"/>
    <lineage>
        <taxon>Eukaryota</taxon>
        <taxon>Metazoa</taxon>
        <taxon>Echinodermata</taxon>
        <taxon>Eleutherozoa</taxon>
        <taxon>Echinozoa</taxon>
        <taxon>Holothuroidea</taxon>
        <taxon>Aspidochirotacea</taxon>
        <taxon>Aspidochirotida</taxon>
        <taxon>Holothuriidae</taxon>
        <taxon>Holothuria</taxon>
    </lineage>
</organism>
<proteinExistence type="predicted"/>
<keyword evidence="2" id="KW-1185">Reference proteome</keyword>
<evidence type="ECO:0000313" key="1">
    <source>
        <dbReference type="EMBL" id="KAJ8036820.1"/>
    </source>
</evidence>
<sequence>MVLVNRLLKGFQLGVKKLFNKRHQMSFHHVRYVMALVINRQLSSSTLNTTDSEMNAVIVQHGQFCTLATENPITWAGICQSTADIPYLPTADITSLSPTYAGFFNMGRGDFNFDMPCVLTMEA</sequence>
<dbReference type="EMBL" id="JAIZAY010000008">
    <property type="protein sequence ID" value="KAJ8036820.1"/>
    <property type="molecule type" value="Genomic_DNA"/>
</dbReference>
<dbReference type="AlphaFoldDB" id="A0A9Q1C1P9"/>
<gene>
    <name evidence="1" type="ORF">HOLleu_17463</name>
</gene>
<comment type="caution">
    <text evidence="1">The sequence shown here is derived from an EMBL/GenBank/DDBJ whole genome shotgun (WGS) entry which is preliminary data.</text>
</comment>
<evidence type="ECO:0000313" key="2">
    <source>
        <dbReference type="Proteomes" id="UP001152320"/>
    </source>
</evidence>